<name>A0ACA9U1R2_BIOOC</name>
<evidence type="ECO:0000313" key="2">
    <source>
        <dbReference type="Proteomes" id="UP000836387"/>
    </source>
</evidence>
<keyword evidence="2" id="KW-1185">Reference proteome</keyword>
<dbReference type="Proteomes" id="UP000836387">
    <property type="component" value="Unassembled WGS sequence"/>
</dbReference>
<gene>
    <name evidence="1" type="ORF">CRV2_00005836</name>
</gene>
<sequence length="348" mass="38629">MAFGDPLVMDAVLSMGGFPLTTNERIDSIESQRMHHYGKALKGLKLSLTSWNEKRSEDPLRLLLTTVFLCQYEILRGNTQGVRGYHLAACRHFAQAVYISNTTVTTQSLAHVLLEMYVYMELSSSLHLSPNSDSMQEASESALESLFGLRLFPHFGTLLGSSAQLYEMIPKIRRLASDRAKELSLGIDCGCATIFNVLHEQLVAFDWGTALETGPASQMEAYLCGKAAAGKLVQKALVLFLLSAYSPNDPAPVRVMASPLVDSALEAARIISTSPWRNPVFWPTVVIASYACTDQQREKVLELMWPRIALISRAREALQWLWESPDNLYGLDGLATVFKDHDANYCFG</sequence>
<reference evidence="1" key="2">
    <citation type="submission" date="2021-10" db="EMBL/GenBank/DDBJ databases">
        <authorList>
            <person name="Piombo E."/>
        </authorList>
    </citation>
    <scope>NUCLEOTIDE SEQUENCE</scope>
</reference>
<comment type="caution">
    <text evidence="1">The sequence shown here is derived from an EMBL/GenBank/DDBJ whole genome shotgun (WGS) entry which is preliminary data.</text>
</comment>
<accession>A0ACA9U1R2</accession>
<dbReference type="EMBL" id="CADEHS020000010">
    <property type="protein sequence ID" value="CAG9946949.1"/>
    <property type="molecule type" value="Genomic_DNA"/>
</dbReference>
<proteinExistence type="predicted"/>
<evidence type="ECO:0000313" key="1">
    <source>
        <dbReference type="EMBL" id="CAG9946949.1"/>
    </source>
</evidence>
<organism evidence="1 2">
    <name type="scientific">Clonostachys rosea f. rosea IK726</name>
    <dbReference type="NCBI Taxonomy" id="1349383"/>
    <lineage>
        <taxon>Eukaryota</taxon>
        <taxon>Fungi</taxon>
        <taxon>Dikarya</taxon>
        <taxon>Ascomycota</taxon>
        <taxon>Pezizomycotina</taxon>
        <taxon>Sordariomycetes</taxon>
        <taxon>Hypocreomycetidae</taxon>
        <taxon>Hypocreales</taxon>
        <taxon>Bionectriaceae</taxon>
        <taxon>Clonostachys</taxon>
    </lineage>
</organism>
<reference evidence="1" key="1">
    <citation type="submission" date="2020-04" db="EMBL/GenBank/DDBJ databases">
        <authorList>
            <person name="Broberg M."/>
        </authorList>
    </citation>
    <scope>NUCLEOTIDE SEQUENCE</scope>
</reference>
<protein>
    <submittedName>
        <fullName evidence="1">Uncharacterized protein</fullName>
    </submittedName>
</protein>